<dbReference type="Proteomes" id="UP000708208">
    <property type="component" value="Unassembled WGS sequence"/>
</dbReference>
<keyword evidence="1" id="KW-0732">Signal</keyword>
<dbReference type="AlphaFoldDB" id="A0A8J2KE51"/>
<evidence type="ECO:0000313" key="3">
    <source>
        <dbReference type="Proteomes" id="UP000708208"/>
    </source>
</evidence>
<accession>A0A8J2KE51</accession>
<dbReference type="EMBL" id="CAJVCH010332515">
    <property type="protein sequence ID" value="CAG7787163.1"/>
    <property type="molecule type" value="Genomic_DNA"/>
</dbReference>
<proteinExistence type="predicted"/>
<dbReference type="OrthoDB" id="2386367at2759"/>
<evidence type="ECO:0000313" key="2">
    <source>
        <dbReference type="EMBL" id="CAG7787163.1"/>
    </source>
</evidence>
<comment type="caution">
    <text evidence="2">The sequence shown here is derived from an EMBL/GenBank/DDBJ whole genome shotgun (WGS) entry which is preliminary data.</text>
</comment>
<keyword evidence="3" id="KW-1185">Reference proteome</keyword>
<feature type="signal peptide" evidence="1">
    <location>
        <begin position="1"/>
        <end position="22"/>
    </location>
</feature>
<evidence type="ECO:0008006" key="4">
    <source>
        <dbReference type="Google" id="ProtNLM"/>
    </source>
</evidence>
<evidence type="ECO:0000256" key="1">
    <source>
        <dbReference type="SAM" id="SignalP"/>
    </source>
</evidence>
<feature type="chain" id="PRO_5035217129" description="AIG1-type G domain-containing protein" evidence="1">
    <location>
        <begin position="23"/>
        <end position="963"/>
    </location>
</feature>
<reference evidence="2" key="1">
    <citation type="submission" date="2021-06" db="EMBL/GenBank/DDBJ databases">
        <authorList>
            <person name="Hodson N. C."/>
            <person name="Mongue J. A."/>
            <person name="Jaron S. K."/>
        </authorList>
    </citation>
    <scope>NUCLEOTIDE SEQUENCE</scope>
</reference>
<protein>
    <recommendedName>
        <fullName evidence="4">AIG1-type G domain-containing protein</fullName>
    </recommendedName>
</protein>
<gene>
    <name evidence="2" type="ORF">AFUS01_LOCUS25680</name>
</gene>
<organism evidence="2 3">
    <name type="scientific">Allacma fusca</name>
    <dbReference type="NCBI Taxonomy" id="39272"/>
    <lineage>
        <taxon>Eukaryota</taxon>
        <taxon>Metazoa</taxon>
        <taxon>Ecdysozoa</taxon>
        <taxon>Arthropoda</taxon>
        <taxon>Hexapoda</taxon>
        <taxon>Collembola</taxon>
        <taxon>Symphypleona</taxon>
        <taxon>Sminthuridae</taxon>
        <taxon>Allacma</taxon>
    </lineage>
</organism>
<name>A0A8J2KE51_9HEXA</name>
<sequence>MKVHLNFIVSLISWTFLQGVLTSLPQETTVVDALPTSSTFENDNGTKTQALDDTIELMTTDDNYIPNHAPRSVVLVLGKAETGLNVGRFLTEKNMEFHKNRRNKVLKETGIPNGSDPGNSVLPKIIIDNSRNITFYILGSREGSKESPDIAIASFIKDLAGHAKKLKILFVLNYSTVTKGNHREIMDLLKHATNLIKAPLKFRQAMNLVTVNMKSESDPEKDLEGVTKLLKSVRTKLKNHFTDDPKNEKQAEDICNALLTKGGEETYSNIFCISDAIQNQTHSLSENQDEPSPFEQSLFSQTKFVTTSPNDFLIDLSDDGKGLAQNITPIMIEMLFRKVVAISEDIILHFQDLKANNNFSSFGNVIKDYKSLQNLNRTLQESLSTPTFVQELYQLSINMKLPHLQKKITSVTNQVNVLNFMGQILEETIPIGIEKLSSQVLQTIPNVKILVEEMITAFDLQITSFEQLESKVRNKSVEQMQIQNSETSKLQLTSLSESLLNVIDSSLHAPSYNQLVSEVQEFLTNNSLIESVHPIIPTLSADIDFEETRCLFSTQFKAWKLLHHLELFWRFIGKEKTRLELKDLTEAYLDNLNQLTLTNTNNLTKHFNDEAILLSTLSTKRNEEKAQFESQLFDLVSNCNQNLTDINANYQILQSSFAAKIQEQEKVLKSKKDQEAINTQSIHTNCTTNESQWAIKLAIEQQQNSASLEEARKGRTKQSNELKLTFSQEIKEKERRCRSDIVGKENNCTSQKNDARKISEEEKLSWEKTNEQTSTACNQELNKMEAICSQEKDQLRVQSQSRIQELRSALTREGSQCTARKETANQGCNQKVRNAEAAAQQEATSLKDQNSNEGLACCSTLSTTVALYESNKRNLVQNFEREVDEFIQTCQGRKSQAESQARNDFERQLQHYIYRWERSDRCCYPRGGRCRDGASGTGCCSYSSCTYQFLKAHCCKCSSHCRM</sequence>